<evidence type="ECO:0000256" key="3">
    <source>
        <dbReference type="SAM" id="MobiDB-lite"/>
    </source>
</evidence>
<dbReference type="InterPro" id="IPR026316">
    <property type="entry name" value="NSL2"/>
</dbReference>
<accession>A0A124SBK5</accession>
<keyword evidence="6" id="KW-1185">Reference proteome</keyword>
<evidence type="ECO:0000256" key="2">
    <source>
        <dbReference type="ARBA" id="ARBA00023242"/>
    </source>
</evidence>
<sequence length="302" mass="34274">MLTAIKARKSKPPPHSFAGSFLYNGFHIHTATKTLTTPPPASTTVRNEHVTLLWTPSHSTMASPSTNPSNSPTGMKPAPEDEYLSNCTHLSRQQIIRRRSYNMKQLAKCYRHHYWGLMEELRVRYREYVWKFGMSPFQEEHNEEEKVNVKEEQVTDGIDEAIGAAGNGNGSNNSLLCVFHGCKLKAMTLTNFCQLHILSDPKQQLYKPCDYVIKSAQTGPITCGKPILRSIVPCLCHLHFQKAQQHVSRALKKAGLNIVNTNKVVPKFHVVVTEYVRIIQDRRKNASRANRKNVMPKLEIDN</sequence>
<keyword evidence="5" id="KW-0238">DNA-binding</keyword>
<dbReference type="GO" id="GO:0005634">
    <property type="term" value="C:nucleus"/>
    <property type="evidence" value="ECO:0007669"/>
    <property type="project" value="UniProtKB-SubCell"/>
</dbReference>
<dbReference type="GO" id="GO:0044545">
    <property type="term" value="C:NSL complex"/>
    <property type="evidence" value="ECO:0007669"/>
    <property type="project" value="TreeGrafter"/>
</dbReference>
<feature type="compositionally biased region" description="Low complexity" evidence="3">
    <location>
        <begin position="63"/>
        <end position="73"/>
    </location>
</feature>
<comment type="caution">
    <text evidence="5">The sequence shown here is derived from an EMBL/GenBank/DDBJ whole genome shotgun (WGS) entry which is preliminary data.</text>
</comment>
<dbReference type="Proteomes" id="UP000243975">
    <property type="component" value="Unassembled WGS sequence"/>
</dbReference>
<protein>
    <submittedName>
        <fullName evidence="5">Putative DNA-binding domain-containing protein</fullName>
    </submittedName>
</protein>
<dbReference type="GO" id="GO:0003677">
    <property type="term" value="F:DNA binding"/>
    <property type="evidence" value="ECO:0007669"/>
    <property type="project" value="UniProtKB-KW"/>
</dbReference>
<dbReference type="AlphaFoldDB" id="A0A124SBK5"/>
<dbReference type="EMBL" id="LEKV01005087">
    <property type="protein sequence ID" value="KVH90925.1"/>
    <property type="molecule type" value="Genomic_DNA"/>
</dbReference>
<evidence type="ECO:0000313" key="6">
    <source>
        <dbReference type="Proteomes" id="UP000243975"/>
    </source>
</evidence>
<evidence type="ECO:0000313" key="5">
    <source>
        <dbReference type="EMBL" id="KVH90925.1"/>
    </source>
</evidence>
<keyword evidence="2" id="KW-0539">Nucleus</keyword>
<dbReference type="InterPro" id="IPR025927">
    <property type="entry name" value="Znf_KANL2-like"/>
</dbReference>
<evidence type="ECO:0000256" key="1">
    <source>
        <dbReference type="ARBA" id="ARBA00004123"/>
    </source>
</evidence>
<organism evidence="5 6">
    <name type="scientific">Cynara cardunculus var. scolymus</name>
    <name type="common">Globe artichoke</name>
    <name type="synonym">Cynara scolymus</name>
    <dbReference type="NCBI Taxonomy" id="59895"/>
    <lineage>
        <taxon>Eukaryota</taxon>
        <taxon>Viridiplantae</taxon>
        <taxon>Streptophyta</taxon>
        <taxon>Embryophyta</taxon>
        <taxon>Tracheophyta</taxon>
        <taxon>Spermatophyta</taxon>
        <taxon>Magnoliopsida</taxon>
        <taxon>eudicotyledons</taxon>
        <taxon>Gunneridae</taxon>
        <taxon>Pentapetalae</taxon>
        <taxon>asterids</taxon>
        <taxon>campanulids</taxon>
        <taxon>Asterales</taxon>
        <taxon>Asteraceae</taxon>
        <taxon>Carduoideae</taxon>
        <taxon>Cardueae</taxon>
        <taxon>Carduinae</taxon>
        <taxon>Cynara</taxon>
    </lineage>
</organism>
<dbReference type="PANTHER" id="PTHR13453:SF11">
    <property type="entry name" value="KAT8 REGULATORY NSL COMPLEX SUBUNIT 2"/>
    <property type="match status" value="1"/>
</dbReference>
<gene>
    <name evidence="5" type="ORF">Ccrd_007056</name>
</gene>
<feature type="region of interest" description="Disordered" evidence="3">
    <location>
        <begin position="57"/>
        <end position="82"/>
    </location>
</feature>
<dbReference type="Gramene" id="KVH90925">
    <property type="protein sequence ID" value="KVH90925"/>
    <property type="gene ID" value="Ccrd_007056"/>
</dbReference>
<dbReference type="OMA" id="NHHQNKR"/>
<comment type="subcellular location">
    <subcellularLocation>
        <location evidence="1">Nucleus</location>
    </subcellularLocation>
</comment>
<proteinExistence type="predicted"/>
<evidence type="ECO:0000259" key="4">
    <source>
        <dbReference type="Pfam" id="PF13891"/>
    </source>
</evidence>
<name>A0A124SBK5_CYNCS</name>
<dbReference type="PANTHER" id="PTHR13453">
    <property type="entry name" value="KAT8 REGULATORY NSL COMPLEX SUBUNIT 2"/>
    <property type="match status" value="1"/>
</dbReference>
<feature type="domain" description="KANL2-like probable zinc-finger" evidence="4">
    <location>
        <begin position="177"/>
        <end position="240"/>
    </location>
</feature>
<reference evidence="5 6" key="1">
    <citation type="journal article" date="2016" name="Sci. Rep.">
        <title>The genome sequence of the outbreeding globe artichoke constructed de novo incorporating a phase-aware low-pass sequencing strategy of F1 progeny.</title>
        <authorList>
            <person name="Scaglione D."/>
            <person name="Reyes-Chin-Wo S."/>
            <person name="Acquadro A."/>
            <person name="Froenicke L."/>
            <person name="Portis E."/>
            <person name="Beitel C."/>
            <person name="Tirone M."/>
            <person name="Mauro R."/>
            <person name="Lo Monaco A."/>
            <person name="Mauromicale G."/>
            <person name="Faccioli P."/>
            <person name="Cattivelli L."/>
            <person name="Rieseberg L."/>
            <person name="Michelmore R."/>
            <person name="Lanteri S."/>
        </authorList>
    </citation>
    <scope>NUCLEOTIDE SEQUENCE [LARGE SCALE GENOMIC DNA]</scope>
    <source>
        <strain evidence="5">2C</strain>
    </source>
</reference>
<dbReference type="Pfam" id="PF13891">
    <property type="entry name" value="zf-C3HC3H_KANSL2"/>
    <property type="match status" value="1"/>
</dbReference>